<keyword evidence="1" id="KW-0238">DNA-binding</keyword>
<dbReference type="Proteomes" id="UP000321484">
    <property type="component" value="Unassembled WGS sequence"/>
</dbReference>
<dbReference type="AlphaFoldDB" id="A0A511YTG4"/>
<evidence type="ECO:0000313" key="1">
    <source>
        <dbReference type="EMBL" id="GEN78488.1"/>
    </source>
</evidence>
<dbReference type="PANTHER" id="PTHR34374:SF1">
    <property type="entry name" value="LARGE RIBOSOMAL RNA SUBUNIT ACCUMULATION PROTEIN YCED HOMOLOG 1, CHLOROPLASTIC"/>
    <property type="match status" value="1"/>
</dbReference>
<dbReference type="PANTHER" id="PTHR34374">
    <property type="entry name" value="LARGE RIBOSOMAL RNA SUBUNIT ACCUMULATION PROTEIN YCED HOMOLOG 1, CHLOROPLASTIC"/>
    <property type="match status" value="1"/>
</dbReference>
<accession>A0A511YTG4</accession>
<reference evidence="1 2" key="1">
    <citation type="submission" date="2019-07" db="EMBL/GenBank/DDBJ databases">
        <title>Whole genome shotgun sequence of Actinotalea fermentans NBRC 105374.</title>
        <authorList>
            <person name="Hosoyama A."/>
            <person name="Uohara A."/>
            <person name="Ohji S."/>
            <person name="Ichikawa N."/>
        </authorList>
    </citation>
    <scope>NUCLEOTIDE SEQUENCE [LARGE SCALE GENOMIC DNA]</scope>
    <source>
        <strain evidence="1 2">NBRC 105374</strain>
    </source>
</reference>
<name>A0A511YTG4_9CELL</name>
<dbReference type="Pfam" id="PF02620">
    <property type="entry name" value="YceD"/>
    <property type="match status" value="1"/>
</dbReference>
<dbReference type="InterPro" id="IPR003772">
    <property type="entry name" value="YceD"/>
</dbReference>
<organism evidence="1 2">
    <name type="scientific">Actinotalea fermentans</name>
    <dbReference type="NCBI Taxonomy" id="43671"/>
    <lineage>
        <taxon>Bacteria</taxon>
        <taxon>Bacillati</taxon>
        <taxon>Actinomycetota</taxon>
        <taxon>Actinomycetes</taxon>
        <taxon>Micrococcales</taxon>
        <taxon>Cellulomonadaceae</taxon>
        <taxon>Actinotalea</taxon>
    </lineage>
</organism>
<dbReference type="GO" id="GO:0003677">
    <property type="term" value="F:DNA binding"/>
    <property type="evidence" value="ECO:0007669"/>
    <property type="project" value="UniProtKB-KW"/>
</dbReference>
<evidence type="ECO:0000313" key="2">
    <source>
        <dbReference type="Proteomes" id="UP000321484"/>
    </source>
</evidence>
<dbReference type="EMBL" id="BJYK01000001">
    <property type="protein sequence ID" value="GEN78488.1"/>
    <property type="molecule type" value="Genomic_DNA"/>
</dbReference>
<proteinExistence type="predicted"/>
<gene>
    <name evidence="1" type="ORF">AFE02nite_02220</name>
</gene>
<keyword evidence="2" id="KW-1185">Reference proteome</keyword>
<comment type="caution">
    <text evidence="1">The sequence shown here is derived from an EMBL/GenBank/DDBJ whole genome shotgun (WGS) entry which is preliminary data.</text>
</comment>
<sequence>MPYDGRLVLPLMAWTETPRPWTDAVERPTSSPLVLDVHDLDRRPGTMRRLQRTVPAPEDLGTVVIGVPAGSDLELDLRLEAVMEGILVSGTVRGRAVGECVRCLEEVVDDVDAELQELYVYPQRAQVAAADGDDEEEQAPVLVGDHVDIEPAVRDAVVPALPFRPVCDPDCPGLCPECGERLAVAGPDHKHETIDPRWSDLGRVFDETKES</sequence>
<protein>
    <submittedName>
        <fullName evidence="1">DNA-binding protein</fullName>
    </submittedName>
</protein>